<dbReference type="OrthoDB" id="9131875at2"/>
<protein>
    <recommendedName>
        <fullName evidence="3">Heavy-metal-associated domain-containing protein</fullName>
    </recommendedName>
</protein>
<dbReference type="RefSeq" id="WP_012765702.1">
    <property type="nucleotide sequence ID" value="NC_012881.1"/>
</dbReference>
<dbReference type="SUPFAM" id="SSF55008">
    <property type="entry name" value="HMA, heavy metal-associated domain"/>
    <property type="match status" value="1"/>
</dbReference>
<dbReference type="STRING" id="526222.Desal_0105"/>
<dbReference type="GO" id="GO:0046872">
    <property type="term" value="F:metal ion binding"/>
    <property type="evidence" value="ECO:0007669"/>
    <property type="project" value="InterPro"/>
</dbReference>
<evidence type="ECO:0000313" key="1">
    <source>
        <dbReference type="EMBL" id="ACS78176.1"/>
    </source>
</evidence>
<dbReference type="InterPro" id="IPR036163">
    <property type="entry name" value="HMA_dom_sf"/>
</dbReference>
<dbReference type="Gene3D" id="3.30.70.100">
    <property type="match status" value="1"/>
</dbReference>
<keyword evidence="2" id="KW-1185">Reference proteome</keyword>
<dbReference type="Pfam" id="PF19991">
    <property type="entry name" value="HMA_2"/>
    <property type="match status" value="1"/>
</dbReference>
<organism evidence="1 2">
    <name type="scientific">Maridesulfovibrio salexigens (strain ATCC 14822 / DSM 2638 / NCIMB 8403 / VKM B-1763)</name>
    <name type="common">Desulfovibrio salexigens</name>
    <dbReference type="NCBI Taxonomy" id="526222"/>
    <lineage>
        <taxon>Bacteria</taxon>
        <taxon>Pseudomonadati</taxon>
        <taxon>Thermodesulfobacteriota</taxon>
        <taxon>Desulfovibrionia</taxon>
        <taxon>Desulfovibrionales</taxon>
        <taxon>Desulfovibrionaceae</taxon>
        <taxon>Maridesulfovibrio</taxon>
    </lineage>
</organism>
<reference evidence="1 2" key="1">
    <citation type="submission" date="2009-06" db="EMBL/GenBank/DDBJ databases">
        <title>Complete sequence of Desulfovibrio salexigens DSM 2638.</title>
        <authorList>
            <consortium name="US DOE Joint Genome Institute"/>
            <person name="Lucas S."/>
            <person name="Copeland A."/>
            <person name="Lapidus A."/>
            <person name="Glavina del Rio T."/>
            <person name="Tice H."/>
            <person name="Bruce D."/>
            <person name="Goodwin L."/>
            <person name="Pitluck S."/>
            <person name="Munk A.C."/>
            <person name="Brettin T."/>
            <person name="Detter J.C."/>
            <person name="Han C."/>
            <person name="Tapia R."/>
            <person name="Larimer F."/>
            <person name="Land M."/>
            <person name="Hauser L."/>
            <person name="Kyrpides N."/>
            <person name="Anderson I."/>
            <person name="Wall J.D."/>
            <person name="Arkin A.P."/>
            <person name="Dehal P."/>
            <person name="Chivian D."/>
            <person name="Giles B."/>
            <person name="Hazen T.C."/>
        </authorList>
    </citation>
    <scope>NUCLEOTIDE SEQUENCE [LARGE SCALE GENOMIC DNA]</scope>
    <source>
        <strain evidence="2">ATCC 14822 / DSM 2638 / NCIMB 8403 / VKM B-1763</strain>
    </source>
</reference>
<sequence>MNFRKIVELEKHLDVAHHIPGRIRVKFSPLILTKPVALAAMKEHSELPEAIKDARVNMAARSVVIEYDPEQIQPELVEELIQGTDKDKKAQIISDLYGRLMNNG</sequence>
<name>C6BV39_MARSD</name>
<dbReference type="eggNOG" id="ENOG5033FQJ">
    <property type="taxonomic scope" value="Bacteria"/>
</dbReference>
<proteinExistence type="predicted"/>
<dbReference type="InterPro" id="IPR006121">
    <property type="entry name" value="HMA_dom"/>
</dbReference>
<dbReference type="CDD" id="cd00371">
    <property type="entry name" value="HMA"/>
    <property type="match status" value="1"/>
</dbReference>
<dbReference type="Proteomes" id="UP000002601">
    <property type="component" value="Chromosome"/>
</dbReference>
<dbReference type="AlphaFoldDB" id="C6BV39"/>
<dbReference type="KEGG" id="dsa:Desal_0105"/>
<dbReference type="HOGENOM" id="CLU_145976_1_0_7"/>
<evidence type="ECO:0008006" key="3">
    <source>
        <dbReference type="Google" id="ProtNLM"/>
    </source>
</evidence>
<gene>
    <name evidence="1" type="ordered locus">Desal_0105</name>
</gene>
<dbReference type="EMBL" id="CP001649">
    <property type="protein sequence ID" value="ACS78176.1"/>
    <property type="molecule type" value="Genomic_DNA"/>
</dbReference>
<evidence type="ECO:0000313" key="2">
    <source>
        <dbReference type="Proteomes" id="UP000002601"/>
    </source>
</evidence>
<accession>C6BV39</accession>